<evidence type="ECO:0000313" key="8">
    <source>
        <dbReference type="Proteomes" id="UP001281410"/>
    </source>
</evidence>
<dbReference type="PROSITE" id="PS00782">
    <property type="entry name" value="TFIIB"/>
    <property type="match status" value="1"/>
</dbReference>
<dbReference type="Gene3D" id="1.10.472.170">
    <property type="match status" value="1"/>
</dbReference>
<sequence>MENDSYCLECKQITEIVVDNRSGDTICAECGLVLDARSIQETMEWRTFTDENNNDIDPNRVGKAENPLLSYANLITHISNPKPSDVSKGNVLSKKRLHDSDGVLIRRFGMIADMADRLGLLQTIQHRASEIYKDVEEHKTCRGRKLDAVLAACLFIACRESKLSRTLKEFTTVSDGLKEKEINKAVDLIKKRLEVQMGAVQAGEYVRRFCSYLGMNTKTVKAVHEAVVRTEELDVRRSPKSVLAAIIYMITQLSVDKKSLKDISLAAEVAQGTIKKSYKDLYPYASKIIPNWFANEDDIKKLSDS</sequence>
<reference evidence="7" key="1">
    <citation type="journal article" date="2023" name="Plant J.">
        <title>Genome sequences and population genomics provide insights into the demographic history, inbreeding, and mutation load of two 'living fossil' tree species of Dipteronia.</title>
        <authorList>
            <person name="Feng Y."/>
            <person name="Comes H.P."/>
            <person name="Chen J."/>
            <person name="Zhu S."/>
            <person name="Lu R."/>
            <person name="Zhang X."/>
            <person name="Li P."/>
            <person name="Qiu J."/>
            <person name="Olsen K.M."/>
            <person name="Qiu Y."/>
        </authorList>
    </citation>
    <scope>NUCLEOTIDE SEQUENCE</scope>
    <source>
        <strain evidence="7">NBL</strain>
    </source>
</reference>
<dbReference type="PRINTS" id="PR00685">
    <property type="entry name" value="TIFACTORIIB"/>
</dbReference>
<dbReference type="PROSITE" id="PS51134">
    <property type="entry name" value="ZF_TFIIB"/>
    <property type="match status" value="1"/>
</dbReference>
<dbReference type="Proteomes" id="UP001281410">
    <property type="component" value="Unassembled WGS sequence"/>
</dbReference>
<keyword evidence="8" id="KW-1185">Reference proteome</keyword>
<dbReference type="InterPro" id="IPR036915">
    <property type="entry name" value="Cyclin-like_sf"/>
</dbReference>
<dbReference type="InterPro" id="IPR013150">
    <property type="entry name" value="TFIIB_cyclin"/>
</dbReference>
<dbReference type="SMART" id="SM00385">
    <property type="entry name" value="CYCLIN"/>
    <property type="match status" value="2"/>
</dbReference>
<dbReference type="SUPFAM" id="SSF57783">
    <property type="entry name" value="Zinc beta-ribbon"/>
    <property type="match status" value="1"/>
</dbReference>
<name>A0AAE0EHJ9_9ROSI</name>
<keyword evidence="5" id="KW-0862">Zinc</keyword>
<comment type="caution">
    <text evidence="7">The sequence shown here is derived from an EMBL/GenBank/DDBJ whole genome shotgun (WGS) entry which is preliminary data.</text>
</comment>
<dbReference type="InterPro" id="IPR013763">
    <property type="entry name" value="Cyclin-like_dom"/>
</dbReference>
<proteinExistence type="inferred from homology"/>
<dbReference type="Gene3D" id="1.10.472.10">
    <property type="entry name" value="Cyclin-like"/>
    <property type="match status" value="1"/>
</dbReference>
<keyword evidence="5" id="KW-0479">Metal-binding</keyword>
<dbReference type="InterPro" id="IPR013137">
    <property type="entry name" value="Znf_TFIIB"/>
</dbReference>
<dbReference type="PANTHER" id="PTHR11618">
    <property type="entry name" value="TRANSCRIPTION INITIATION FACTOR IIB-RELATED"/>
    <property type="match status" value="1"/>
</dbReference>
<dbReference type="AlphaFoldDB" id="A0AAE0EHJ9"/>
<evidence type="ECO:0000256" key="2">
    <source>
        <dbReference type="ARBA" id="ARBA00022737"/>
    </source>
</evidence>
<evidence type="ECO:0000256" key="4">
    <source>
        <dbReference type="ARBA" id="ARBA00023163"/>
    </source>
</evidence>
<dbReference type="GO" id="GO:0017025">
    <property type="term" value="F:TBP-class protein binding"/>
    <property type="evidence" value="ECO:0007669"/>
    <property type="project" value="InterPro"/>
</dbReference>
<dbReference type="Pfam" id="PF00382">
    <property type="entry name" value="TFIIB"/>
    <property type="match status" value="2"/>
</dbReference>
<evidence type="ECO:0000256" key="3">
    <source>
        <dbReference type="ARBA" id="ARBA00023015"/>
    </source>
</evidence>
<keyword evidence="2" id="KW-0677">Repeat</keyword>
<dbReference type="GO" id="GO:0008270">
    <property type="term" value="F:zinc ion binding"/>
    <property type="evidence" value="ECO:0007669"/>
    <property type="project" value="UniProtKB-KW"/>
</dbReference>
<protein>
    <recommendedName>
        <fullName evidence="6">TFIIB-type domain-containing protein</fullName>
    </recommendedName>
</protein>
<dbReference type="FunFam" id="1.10.472.10:FF:000043">
    <property type="entry name" value="Transcription initiation factor IIB"/>
    <property type="match status" value="1"/>
</dbReference>
<dbReference type="GO" id="GO:0097550">
    <property type="term" value="C:transcription preinitiation complex"/>
    <property type="evidence" value="ECO:0007669"/>
    <property type="project" value="TreeGrafter"/>
</dbReference>
<dbReference type="FunFam" id="1.10.472.170:FF:000001">
    <property type="entry name" value="Transcription initiation factor IIB"/>
    <property type="match status" value="1"/>
</dbReference>
<dbReference type="SUPFAM" id="SSF47954">
    <property type="entry name" value="Cyclin-like"/>
    <property type="match status" value="2"/>
</dbReference>
<dbReference type="GO" id="GO:0005634">
    <property type="term" value="C:nucleus"/>
    <property type="evidence" value="ECO:0007669"/>
    <property type="project" value="TreeGrafter"/>
</dbReference>
<gene>
    <name evidence="7" type="ORF">Dsin_000220</name>
</gene>
<dbReference type="GO" id="GO:0070897">
    <property type="term" value="P:transcription preinitiation complex assembly"/>
    <property type="evidence" value="ECO:0007669"/>
    <property type="project" value="InterPro"/>
</dbReference>
<dbReference type="InterPro" id="IPR023486">
    <property type="entry name" value="TFIIB_CS"/>
</dbReference>
<dbReference type="Pfam" id="PF08271">
    <property type="entry name" value="Zn_Ribbon_TF"/>
    <property type="match status" value="1"/>
</dbReference>
<evidence type="ECO:0000256" key="5">
    <source>
        <dbReference type="PROSITE-ProRule" id="PRU00469"/>
    </source>
</evidence>
<dbReference type="PANTHER" id="PTHR11618:SF81">
    <property type="entry name" value="TRANSCRIPTION INITIATION FACTOR IIB-LIKE"/>
    <property type="match status" value="1"/>
</dbReference>
<dbReference type="EMBL" id="JANJYJ010000001">
    <property type="protein sequence ID" value="KAK3228339.1"/>
    <property type="molecule type" value="Genomic_DNA"/>
</dbReference>
<dbReference type="CDD" id="cd20551">
    <property type="entry name" value="CYCLIN_TFIIB_rpt1"/>
    <property type="match status" value="1"/>
</dbReference>
<evidence type="ECO:0000256" key="1">
    <source>
        <dbReference type="ARBA" id="ARBA00010857"/>
    </source>
</evidence>
<comment type="similarity">
    <text evidence="1">Belongs to the TFIIB family.</text>
</comment>
<accession>A0AAE0EHJ9</accession>
<dbReference type="InterPro" id="IPR000812">
    <property type="entry name" value="TFIIB"/>
</dbReference>
<keyword evidence="4" id="KW-0804">Transcription</keyword>
<evidence type="ECO:0000259" key="6">
    <source>
        <dbReference type="PROSITE" id="PS51134"/>
    </source>
</evidence>
<organism evidence="7 8">
    <name type="scientific">Dipteronia sinensis</name>
    <dbReference type="NCBI Taxonomy" id="43782"/>
    <lineage>
        <taxon>Eukaryota</taxon>
        <taxon>Viridiplantae</taxon>
        <taxon>Streptophyta</taxon>
        <taxon>Embryophyta</taxon>
        <taxon>Tracheophyta</taxon>
        <taxon>Spermatophyta</taxon>
        <taxon>Magnoliopsida</taxon>
        <taxon>eudicotyledons</taxon>
        <taxon>Gunneridae</taxon>
        <taxon>Pentapetalae</taxon>
        <taxon>rosids</taxon>
        <taxon>malvids</taxon>
        <taxon>Sapindales</taxon>
        <taxon>Sapindaceae</taxon>
        <taxon>Hippocastanoideae</taxon>
        <taxon>Acereae</taxon>
        <taxon>Dipteronia</taxon>
    </lineage>
</organism>
<keyword evidence="5" id="KW-0863">Zinc-finger</keyword>
<keyword evidence="3" id="KW-0805">Transcription regulation</keyword>
<evidence type="ECO:0000313" key="7">
    <source>
        <dbReference type="EMBL" id="KAK3228339.1"/>
    </source>
</evidence>
<feature type="domain" description="TFIIB-type" evidence="6">
    <location>
        <begin position="3"/>
        <end position="35"/>
    </location>
</feature>